<evidence type="ECO:0000313" key="2">
    <source>
        <dbReference type="Proteomes" id="UP001469553"/>
    </source>
</evidence>
<name>A0ABV1AA06_9TELE</name>
<dbReference type="Proteomes" id="UP001469553">
    <property type="component" value="Unassembled WGS sequence"/>
</dbReference>
<proteinExistence type="predicted"/>
<dbReference type="EMBL" id="JAHRIP010086551">
    <property type="protein sequence ID" value="MEQ2315398.1"/>
    <property type="molecule type" value="Genomic_DNA"/>
</dbReference>
<protein>
    <submittedName>
        <fullName evidence="1">Uncharacterized protein</fullName>
    </submittedName>
</protein>
<accession>A0ABV1AA06</accession>
<organism evidence="1 2">
    <name type="scientific">Ameca splendens</name>
    <dbReference type="NCBI Taxonomy" id="208324"/>
    <lineage>
        <taxon>Eukaryota</taxon>
        <taxon>Metazoa</taxon>
        <taxon>Chordata</taxon>
        <taxon>Craniata</taxon>
        <taxon>Vertebrata</taxon>
        <taxon>Euteleostomi</taxon>
        <taxon>Actinopterygii</taxon>
        <taxon>Neopterygii</taxon>
        <taxon>Teleostei</taxon>
        <taxon>Neoteleostei</taxon>
        <taxon>Acanthomorphata</taxon>
        <taxon>Ovalentaria</taxon>
        <taxon>Atherinomorphae</taxon>
        <taxon>Cyprinodontiformes</taxon>
        <taxon>Goodeidae</taxon>
        <taxon>Ameca</taxon>
    </lineage>
</organism>
<keyword evidence="2" id="KW-1185">Reference proteome</keyword>
<reference evidence="1 2" key="1">
    <citation type="submission" date="2021-06" db="EMBL/GenBank/DDBJ databases">
        <authorList>
            <person name="Palmer J.M."/>
        </authorList>
    </citation>
    <scope>NUCLEOTIDE SEQUENCE [LARGE SCALE GENOMIC DNA]</scope>
    <source>
        <strain evidence="1 2">AS_MEX2019</strain>
        <tissue evidence="1">Muscle</tissue>
    </source>
</reference>
<sequence length="97" mass="11198">MSGSFLDNQEYLRFEDFVSHLLSSFGSASSWEFPATFISSRKRTLSTLQRKHLHTGLIPVCSKLVHNLDPESLNPWRSDHTFLINCSFGTLARRDFY</sequence>
<evidence type="ECO:0000313" key="1">
    <source>
        <dbReference type="EMBL" id="MEQ2315398.1"/>
    </source>
</evidence>
<gene>
    <name evidence="1" type="ORF">AMECASPLE_021867</name>
</gene>
<comment type="caution">
    <text evidence="1">The sequence shown here is derived from an EMBL/GenBank/DDBJ whole genome shotgun (WGS) entry which is preliminary data.</text>
</comment>